<evidence type="ECO:0000259" key="5">
    <source>
        <dbReference type="PROSITE" id="PS50067"/>
    </source>
</evidence>
<accession>A0A6P8HMQ9</accession>
<gene>
    <name evidence="7" type="primary">LOC116290942</name>
</gene>
<dbReference type="GO" id="GO:0007018">
    <property type="term" value="P:microtubule-based movement"/>
    <property type="evidence" value="ECO:0007669"/>
    <property type="project" value="InterPro"/>
</dbReference>
<feature type="coiled-coil region" evidence="4">
    <location>
        <begin position="468"/>
        <end position="502"/>
    </location>
</feature>
<dbReference type="KEGG" id="aten:116290942"/>
<dbReference type="GO" id="GO:0005524">
    <property type="term" value="F:ATP binding"/>
    <property type="evidence" value="ECO:0007669"/>
    <property type="project" value="UniProtKB-UniRule"/>
</dbReference>
<keyword evidence="4" id="KW-0175">Coiled coil</keyword>
<dbReference type="PROSITE" id="PS50067">
    <property type="entry name" value="KINESIN_MOTOR_2"/>
    <property type="match status" value="1"/>
</dbReference>
<feature type="binding site" evidence="3">
    <location>
        <begin position="74"/>
        <end position="81"/>
    </location>
    <ligand>
        <name>ATP</name>
        <dbReference type="ChEBI" id="CHEBI:30616"/>
    </ligand>
</feature>
<evidence type="ECO:0000313" key="6">
    <source>
        <dbReference type="Proteomes" id="UP000515163"/>
    </source>
</evidence>
<feature type="coiled-coil region" evidence="4">
    <location>
        <begin position="778"/>
        <end position="819"/>
    </location>
</feature>
<organism evidence="6 7">
    <name type="scientific">Actinia tenebrosa</name>
    <name type="common">Australian red waratah sea anemone</name>
    <dbReference type="NCBI Taxonomy" id="6105"/>
    <lineage>
        <taxon>Eukaryota</taxon>
        <taxon>Metazoa</taxon>
        <taxon>Cnidaria</taxon>
        <taxon>Anthozoa</taxon>
        <taxon>Hexacorallia</taxon>
        <taxon>Actiniaria</taxon>
        <taxon>Actiniidae</taxon>
        <taxon>Actinia</taxon>
    </lineage>
</organism>
<keyword evidence="3" id="KW-0505">Motor protein</keyword>
<dbReference type="PANTHER" id="PTHR22106">
    <property type="entry name" value="COILED-COIL DOMAIN-CONTAINING PROTEIN 78"/>
    <property type="match status" value="1"/>
</dbReference>
<dbReference type="PANTHER" id="PTHR22106:SF5">
    <property type="entry name" value="COILED-COIL DOMAIN-CONTAINING PROTEIN 78"/>
    <property type="match status" value="1"/>
</dbReference>
<dbReference type="SUPFAM" id="SSF52540">
    <property type="entry name" value="P-loop containing nucleoside triphosphate hydrolases"/>
    <property type="match status" value="1"/>
</dbReference>
<dbReference type="OrthoDB" id="2113965at2759"/>
<comment type="similarity">
    <text evidence="3">Belongs to the TRAFAC class myosin-kinesin ATPase superfamily. Kinesin family.</text>
</comment>
<dbReference type="InterPro" id="IPR029329">
    <property type="entry name" value="DUF4472"/>
</dbReference>
<protein>
    <submittedName>
        <fullName evidence="7">Coiled-coil domain-containing protein 78-like</fullName>
    </submittedName>
</protein>
<dbReference type="InterPro" id="IPR027417">
    <property type="entry name" value="P-loop_NTPase"/>
</dbReference>
<dbReference type="Proteomes" id="UP000515163">
    <property type="component" value="Unplaced"/>
</dbReference>
<dbReference type="AlphaFoldDB" id="A0A6P8HMQ9"/>
<keyword evidence="2 3" id="KW-0067">ATP-binding</keyword>
<keyword evidence="6" id="KW-1185">Reference proteome</keyword>
<dbReference type="InParanoid" id="A0A6P8HMQ9"/>
<reference evidence="7" key="1">
    <citation type="submission" date="2025-08" db="UniProtKB">
        <authorList>
            <consortium name="RefSeq"/>
        </authorList>
    </citation>
    <scope>IDENTIFICATION</scope>
    <source>
        <tissue evidence="7">Tentacle</tissue>
    </source>
</reference>
<dbReference type="Pfam" id="PF00225">
    <property type="entry name" value="Kinesin"/>
    <property type="match status" value="1"/>
</dbReference>
<dbReference type="Gene3D" id="3.40.850.10">
    <property type="entry name" value="Kinesin motor domain"/>
    <property type="match status" value="1"/>
</dbReference>
<dbReference type="InterPro" id="IPR001752">
    <property type="entry name" value="Kinesin_motor_dom"/>
</dbReference>
<feature type="coiled-coil region" evidence="4">
    <location>
        <begin position="714"/>
        <end position="741"/>
    </location>
</feature>
<proteinExistence type="inferred from homology"/>
<evidence type="ECO:0000256" key="3">
    <source>
        <dbReference type="PROSITE-ProRule" id="PRU00283"/>
    </source>
</evidence>
<dbReference type="SMART" id="SM00129">
    <property type="entry name" value="KISc"/>
    <property type="match status" value="1"/>
</dbReference>
<dbReference type="Pfam" id="PF14739">
    <property type="entry name" value="DUF4472"/>
    <property type="match status" value="1"/>
</dbReference>
<sequence>MNIEVVARVRPPGRGEIASIGISGTRIESSKGKGNIFNAVYKPHIPTYDLYKESFHPLIEYFISGYNVCVLAFGETGSGKSYTLTGEKRAKAAILPFLINELFMKLKEERLKDHKVQANHGMEEKITVQCFQLYNEKVSDLLGQTYEEKHLEVLEDPFNGVVVKNITTKQVTDAAECTSLFRRALESRTHMQTDYGLSDPRSALFFCLDLLKINKDIPESFSRLMVVELPGAEKLSEDPTQLRMREGPTLNRSILAFRQLVSSLAGSPSPTRVINYSDSKLTLLLKDALGGNCKTKVLVSLKATETPSLSTILTVSGQLGQIHNFPIINDHITQELICQYRATILNLQDDLKHGGRSPGDASGSKIQEIKDQLTKVTNENAKLQEGREQLYRRIIELEAKYTEATNSWKQLSSKLELSDEEKLQIYKNLVDLQLENNKIIEESAADKYELTNKILSLENHVSEMETVAERDRRAAQQGNEDLSNLRKEYKELSDEYLVLKANHLQLTSDYQNEVAKNEELGLELVHLSNVKEKLLKDKEVVEIETMQEYYGQLRKLASKFTPTSLQDKDDMSKSLVSLRSENLQLEKQLLMSNHAKEGMVDVLRNEHKKELQKLEDKINELKMTLKHVQASQRESQRKLAGQSAELITTQADKRLLEEENNKLDEQLKEVSIEYSNRLQQYIHDISVYCGKMTGQQLSLESLHAYIDTMVRKVRDAQEHQVVVLEERVKTLKKTVTDMTKKHGKLLSAYSVLRFNVEAAKGHVEENENVYVPTEEELDKAQSNEIRKLTAKLHSYENEIKELKKQISSVSNKKEKFQQNDLWMTLDGIEGSKEIAISGLSDVNWNNLRKMLREFTLNTQEELETERASLLTRCVVAEEQVTTLQEYIDVQLKKYFKEMTDLKRRVGKNDRTNSADASFSYPR</sequence>
<evidence type="ECO:0000256" key="2">
    <source>
        <dbReference type="ARBA" id="ARBA00022840"/>
    </source>
</evidence>
<dbReference type="GO" id="GO:0008017">
    <property type="term" value="F:microtubule binding"/>
    <property type="evidence" value="ECO:0007669"/>
    <property type="project" value="InterPro"/>
</dbReference>
<dbReference type="InterPro" id="IPR036961">
    <property type="entry name" value="Kinesin_motor_dom_sf"/>
</dbReference>
<evidence type="ECO:0000256" key="4">
    <source>
        <dbReference type="SAM" id="Coils"/>
    </source>
</evidence>
<feature type="coiled-coil region" evidence="4">
    <location>
        <begin position="366"/>
        <end position="407"/>
    </location>
</feature>
<dbReference type="GO" id="GO:0005737">
    <property type="term" value="C:cytoplasm"/>
    <property type="evidence" value="ECO:0007669"/>
    <property type="project" value="TreeGrafter"/>
</dbReference>
<feature type="coiled-coil region" evidence="4">
    <location>
        <begin position="568"/>
        <end position="673"/>
    </location>
</feature>
<dbReference type="GeneID" id="116290942"/>
<dbReference type="PRINTS" id="PR00380">
    <property type="entry name" value="KINESINHEAVY"/>
</dbReference>
<keyword evidence="1 3" id="KW-0547">Nucleotide-binding</keyword>
<dbReference type="InterPro" id="IPR039873">
    <property type="entry name" value="CCDC78"/>
</dbReference>
<evidence type="ECO:0000313" key="7">
    <source>
        <dbReference type="RefSeq" id="XP_031553927.1"/>
    </source>
</evidence>
<dbReference type="RefSeq" id="XP_031553927.1">
    <property type="nucleotide sequence ID" value="XM_031698067.1"/>
</dbReference>
<feature type="domain" description="Kinesin motor" evidence="5">
    <location>
        <begin position="2"/>
        <end position="325"/>
    </location>
</feature>
<evidence type="ECO:0000256" key="1">
    <source>
        <dbReference type="ARBA" id="ARBA00022741"/>
    </source>
</evidence>
<dbReference type="GO" id="GO:0003777">
    <property type="term" value="F:microtubule motor activity"/>
    <property type="evidence" value="ECO:0007669"/>
    <property type="project" value="InterPro"/>
</dbReference>
<name>A0A6P8HMQ9_ACTTE</name>